<keyword evidence="3" id="KW-0808">Transferase</keyword>
<organism evidence="3 4">
    <name type="scientific">Algoriphagus halophilus</name>
    <dbReference type="NCBI Taxonomy" id="226505"/>
    <lineage>
        <taxon>Bacteria</taxon>
        <taxon>Pseudomonadati</taxon>
        <taxon>Bacteroidota</taxon>
        <taxon>Cytophagia</taxon>
        <taxon>Cytophagales</taxon>
        <taxon>Cyclobacteriaceae</taxon>
        <taxon>Algoriphagus</taxon>
    </lineage>
</organism>
<keyword evidence="4" id="KW-1185">Reference proteome</keyword>
<dbReference type="PANTHER" id="PTHR23028:SF53">
    <property type="entry name" value="ACYL_TRANSF_3 DOMAIN-CONTAINING PROTEIN"/>
    <property type="match status" value="1"/>
</dbReference>
<dbReference type="InterPro" id="IPR050879">
    <property type="entry name" value="Acyltransferase_3"/>
</dbReference>
<feature type="transmembrane region" description="Helical" evidence="1">
    <location>
        <begin position="293"/>
        <end position="315"/>
    </location>
</feature>
<gene>
    <name evidence="3" type="ORF">SAMN05444394_2024</name>
</gene>
<reference evidence="4" key="1">
    <citation type="submission" date="2016-11" db="EMBL/GenBank/DDBJ databases">
        <authorList>
            <person name="Varghese N."/>
            <person name="Submissions S."/>
        </authorList>
    </citation>
    <scope>NUCLEOTIDE SEQUENCE [LARGE SCALE GENOMIC DNA]</scope>
    <source>
        <strain evidence="4">DSM 15292</strain>
    </source>
</reference>
<protein>
    <submittedName>
        <fullName evidence="3">Peptidoglycan/LPS O-acetylase OafA/YrhL, contains acyltransferase and SGNH-hydrolase domains</fullName>
    </submittedName>
</protein>
<feature type="transmembrane region" description="Helical" evidence="1">
    <location>
        <begin position="47"/>
        <end position="69"/>
    </location>
</feature>
<keyword evidence="1" id="KW-1133">Transmembrane helix</keyword>
<dbReference type="InterPro" id="IPR002656">
    <property type="entry name" value="Acyl_transf_3_dom"/>
</dbReference>
<keyword evidence="3" id="KW-0378">Hydrolase</keyword>
<dbReference type="STRING" id="226505.SAMN05444394_2024"/>
<proteinExistence type="predicted"/>
<dbReference type="GO" id="GO:0016747">
    <property type="term" value="F:acyltransferase activity, transferring groups other than amino-acyl groups"/>
    <property type="evidence" value="ECO:0007669"/>
    <property type="project" value="InterPro"/>
</dbReference>
<feature type="transmembrane region" description="Helical" evidence="1">
    <location>
        <begin position="12"/>
        <end position="35"/>
    </location>
</feature>
<keyword evidence="3" id="KW-0012">Acyltransferase</keyword>
<dbReference type="GO" id="GO:0016787">
    <property type="term" value="F:hydrolase activity"/>
    <property type="evidence" value="ECO:0007669"/>
    <property type="project" value="UniProtKB-KW"/>
</dbReference>
<dbReference type="GO" id="GO:0016020">
    <property type="term" value="C:membrane"/>
    <property type="evidence" value="ECO:0007669"/>
    <property type="project" value="TreeGrafter"/>
</dbReference>
<feature type="transmembrane region" description="Helical" evidence="1">
    <location>
        <begin position="321"/>
        <end position="343"/>
    </location>
</feature>
<dbReference type="AlphaFoldDB" id="A0A1N6EDT1"/>
<feature type="transmembrane region" description="Helical" evidence="1">
    <location>
        <begin position="90"/>
        <end position="109"/>
    </location>
</feature>
<dbReference type="GO" id="GO:0000271">
    <property type="term" value="P:polysaccharide biosynthetic process"/>
    <property type="evidence" value="ECO:0007669"/>
    <property type="project" value="TreeGrafter"/>
</dbReference>
<evidence type="ECO:0000313" key="3">
    <source>
        <dbReference type="EMBL" id="SIN81174.1"/>
    </source>
</evidence>
<feature type="transmembrane region" description="Helical" evidence="1">
    <location>
        <begin position="121"/>
        <end position="144"/>
    </location>
</feature>
<keyword evidence="1" id="KW-0812">Transmembrane</keyword>
<dbReference type="PANTHER" id="PTHR23028">
    <property type="entry name" value="ACETYLTRANSFERASE"/>
    <property type="match status" value="1"/>
</dbReference>
<accession>A0A1N6EDT1</accession>
<dbReference type="Pfam" id="PF01757">
    <property type="entry name" value="Acyl_transf_3"/>
    <property type="match status" value="1"/>
</dbReference>
<evidence type="ECO:0000259" key="2">
    <source>
        <dbReference type="Pfam" id="PF01757"/>
    </source>
</evidence>
<dbReference type="RefSeq" id="WP_074224690.1">
    <property type="nucleotide sequence ID" value="NZ_FSRC01000001.1"/>
</dbReference>
<evidence type="ECO:0000256" key="1">
    <source>
        <dbReference type="SAM" id="Phobius"/>
    </source>
</evidence>
<dbReference type="Proteomes" id="UP000185221">
    <property type="component" value="Unassembled WGS sequence"/>
</dbReference>
<name>A0A1N6EDT1_9BACT</name>
<dbReference type="OrthoDB" id="9796461at2"/>
<feature type="transmembrane region" description="Helical" evidence="1">
    <location>
        <begin position="165"/>
        <end position="189"/>
    </location>
</feature>
<feature type="transmembrane region" description="Helical" evidence="1">
    <location>
        <begin position="231"/>
        <end position="250"/>
    </location>
</feature>
<sequence>MAQAKKVLYYKGLNGIRAIAALSVLLSHIITGANYIYPQLEIDELDIANYGVTMFFTLSGFLISSLLLMEQKKSGTIKLKDFYIRRILRIWPIYYLYIFISAACLYFFLDTSIIQVELLYYLTFFANVPFILGAGLMAISHLWSIGVEEQFYIFWPWLFKSTKKILTKLFVFVLAFYALKVFALVIFKYTDSDIFYTVLKVNRFDCMGIGGIGAVLYHQKSKMVEFLTSKAAQWIVLISLIVMLLEEFRFSMLIDHQLVALVTLSLILSNITLKKPLLNLENKFFNFIGKLSYGIYVYHKLIVLLLVPFIQILPVPNGLKLASLGILSLVLTVAISYLSYHYFEKRFLKLKSKYTTIKSTSEKELTVSSS</sequence>
<feature type="domain" description="Acyltransferase 3" evidence="2">
    <location>
        <begin position="11"/>
        <end position="340"/>
    </location>
</feature>
<evidence type="ECO:0000313" key="4">
    <source>
        <dbReference type="Proteomes" id="UP000185221"/>
    </source>
</evidence>
<keyword evidence="1" id="KW-0472">Membrane</keyword>
<dbReference type="EMBL" id="FSRC01000001">
    <property type="protein sequence ID" value="SIN81174.1"/>
    <property type="molecule type" value="Genomic_DNA"/>
</dbReference>